<protein>
    <submittedName>
        <fullName evidence="2">Uncharacterized protein</fullName>
    </submittedName>
</protein>
<proteinExistence type="predicted"/>
<organism evidence="2 3">
    <name type="scientific">Robiginitalea biformata (strain ATCC BAA-864 / DSM 15991 / KCTC 12146 / HTCC2501)</name>
    <dbReference type="NCBI Taxonomy" id="313596"/>
    <lineage>
        <taxon>Bacteria</taxon>
        <taxon>Pseudomonadati</taxon>
        <taxon>Bacteroidota</taxon>
        <taxon>Flavobacteriia</taxon>
        <taxon>Flavobacteriales</taxon>
        <taxon>Flavobacteriaceae</taxon>
        <taxon>Robiginitalea</taxon>
    </lineage>
</organism>
<gene>
    <name evidence="2" type="ordered locus">RB2501_01995</name>
</gene>
<dbReference type="KEGG" id="rbi:RB2501_01995"/>
<dbReference type="STRING" id="313596.RB2501_01995"/>
<dbReference type="EMBL" id="CP001712">
    <property type="protein sequence ID" value="EAR14159.1"/>
    <property type="molecule type" value="Genomic_DNA"/>
</dbReference>
<dbReference type="RefSeq" id="WP_015755595.1">
    <property type="nucleotide sequence ID" value="NC_013222.1"/>
</dbReference>
<keyword evidence="1" id="KW-0175">Coiled coil</keyword>
<dbReference type="Proteomes" id="UP000009049">
    <property type="component" value="Chromosome"/>
</dbReference>
<evidence type="ECO:0000256" key="1">
    <source>
        <dbReference type="SAM" id="Coils"/>
    </source>
</evidence>
<reference evidence="2 3" key="1">
    <citation type="journal article" date="2009" name="J. Bacteriol.">
        <title>Complete genome sequence of Robiginitalea biformata HTCC2501.</title>
        <authorList>
            <person name="Oh H.M."/>
            <person name="Giovannoni S.J."/>
            <person name="Lee K."/>
            <person name="Ferriera S."/>
            <person name="Johnson J."/>
            <person name="Cho J.C."/>
        </authorList>
    </citation>
    <scope>NUCLEOTIDE SEQUENCE [LARGE SCALE GENOMIC DNA]</scope>
    <source>
        <strain evidence="3">ATCC BAA-864 / HTCC2501 / KCTC 12146</strain>
    </source>
</reference>
<accession>A4CQ74</accession>
<name>A4CQ74_ROBBH</name>
<dbReference type="AlphaFoldDB" id="A4CQ74"/>
<dbReference type="OrthoDB" id="1121857at2"/>
<feature type="coiled-coil region" evidence="1">
    <location>
        <begin position="57"/>
        <end position="84"/>
    </location>
</feature>
<dbReference type="HOGENOM" id="CLU_189878_0_0_10"/>
<evidence type="ECO:0000313" key="2">
    <source>
        <dbReference type="EMBL" id="EAR14159.1"/>
    </source>
</evidence>
<sequence>MATIRDLKKDINSVLGGIIEAVYIAERSSNKEGSKEGSEIIDKAIATFDSLIAEVNNKDVENRKKHLKGVRQTLEKEAAELVDRVNELA</sequence>
<evidence type="ECO:0000313" key="3">
    <source>
        <dbReference type="Proteomes" id="UP000009049"/>
    </source>
</evidence>
<dbReference type="eggNOG" id="ENOG5032Z02">
    <property type="taxonomic scope" value="Bacteria"/>
</dbReference>
<keyword evidence="3" id="KW-1185">Reference proteome</keyword>